<keyword evidence="8" id="KW-0378">Hydrolase</keyword>
<dbReference type="Gene3D" id="1.10.238.10">
    <property type="entry name" value="EF-hand"/>
    <property type="match status" value="1"/>
</dbReference>
<dbReference type="Gene3D" id="3.20.20.190">
    <property type="entry name" value="Phosphatidylinositol (PI) phosphodiesterase"/>
    <property type="match status" value="1"/>
</dbReference>
<keyword evidence="11" id="KW-0443">Lipid metabolism</keyword>
<dbReference type="PANTHER" id="PTHR10336:SF36">
    <property type="entry name" value="1-PHOSPHATIDYLINOSITOL 4,5-BISPHOSPHATE PHOSPHODIESTERASE BETA-4"/>
    <property type="match status" value="1"/>
</dbReference>
<evidence type="ECO:0000259" key="16">
    <source>
        <dbReference type="PROSITE" id="PS50008"/>
    </source>
</evidence>
<keyword evidence="13" id="KW-0807">Transducer</keyword>
<gene>
    <name evidence="17" type="primary">PLCB4</name>
    <name evidence="17" type="ORF">CEXT_299081</name>
</gene>
<dbReference type="Proteomes" id="UP001054945">
    <property type="component" value="Unassembled WGS sequence"/>
</dbReference>
<dbReference type="InterPro" id="IPR001192">
    <property type="entry name" value="PI-PLC_fam"/>
</dbReference>
<dbReference type="GO" id="GO:0004435">
    <property type="term" value="F:phosphatidylinositol-4,5-bisphosphate phospholipase C activity"/>
    <property type="evidence" value="ECO:0007669"/>
    <property type="project" value="UniProtKB-EC"/>
</dbReference>
<evidence type="ECO:0000256" key="4">
    <source>
        <dbReference type="ARBA" id="ARBA00012368"/>
    </source>
</evidence>
<dbReference type="InterPro" id="IPR011992">
    <property type="entry name" value="EF-hand-dom_pair"/>
</dbReference>
<dbReference type="CDD" id="cd16212">
    <property type="entry name" value="EFh_NorpA_like"/>
    <property type="match status" value="1"/>
</dbReference>
<evidence type="ECO:0000256" key="7">
    <source>
        <dbReference type="ARBA" id="ARBA00022723"/>
    </source>
</evidence>
<dbReference type="GO" id="GO:0005737">
    <property type="term" value="C:cytoplasm"/>
    <property type="evidence" value="ECO:0007669"/>
    <property type="project" value="UniProtKB-SubCell"/>
</dbReference>
<comment type="subcellular location">
    <subcellularLocation>
        <location evidence="2">Cytoplasm</location>
    </subcellularLocation>
    <subcellularLocation>
        <location evidence="3">Secreted</location>
    </subcellularLocation>
</comment>
<proteinExistence type="predicted"/>
<evidence type="ECO:0000256" key="15">
    <source>
        <dbReference type="SAM" id="MobiDB-lite"/>
    </source>
</evidence>
<keyword evidence="18" id="KW-1185">Reference proteome</keyword>
<dbReference type="InterPro" id="IPR000909">
    <property type="entry name" value="PLipase_C_PInositol-sp_X_dom"/>
</dbReference>
<keyword evidence="7" id="KW-0479">Metal-binding</keyword>
<evidence type="ECO:0000256" key="6">
    <source>
        <dbReference type="ARBA" id="ARBA00022525"/>
    </source>
</evidence>
<feature type="domain" description="PI-PLC Y-box" evidence="16">
    <location>
        <begin position="507"/>
        <end position="561"/>
    </location>
</feature>
<evidence type="ECO:0000256" key="9">
    <source>
        <dbReference type="ARBA" id="ARBA00022842"/>
    </source>
</evidence>
<dbReference type="SUPFAM" id="SSF50729">
    <property type="entry name" value="PH domain-like"/>
    <property type="match status" value="1"/>
</dbReference>
<evidence type="ECO:0000313" key="18">
    <source>
        <dbReference type="Proteomes" id="UP001054945"/>
    </source>
</evidence>
<evidence type="ECO:0000256" key="14">
    <source>
        <dbReference type="ARBA" id="ARBA00023239"/>
    </source>
</evidence>
<dbReference type="AlphaFoldDB" id="A0AAV4TC00"/>
<dbReference type="SUPFAM" id="SSF51695">
    <property type="entry name" value="PLC-like phosphodiesterases"/>
    <property type="match status" value="1"/>
</dbReference>
<dbReference type="PROSITE" id="PS50007">
    <property type="entry name" value="PIPLC_X_DOMAIN"/>
    <property type="match status" value="1"/>
</dbReference>
<dbReference type="InterPro" id="IPR001711">
    <property type="entry name" value="PLipase_C_Pinositol-sp_Y"/>
</dbReference>
<dbReference type="GO" id="GO:0005576">
    <property type="term" value="C:extracellular region"/>
    <property type="evidence" value="ECO:0007669"/>
    <property type="project" value="UniProtKB-SubCell"/>
</dbReference>
<sequence>MTKAYEFNWQVPVPEQLLKGCVFDMWEEDKEETNYEPEALFRVDDLGFFIYWKSTGNYGRVLELSHVNDIRRGGVPKFPVDDGTDESRKSNLADDVSLNHLSVERTWSTLITRMSSVLTLILAQLWQSGLRKITNNIKANNICPSTCLKKHWMKLGFMVDPNGKIPVRRIAQTFASGKTEKMVYQCLADVGLPSGKNDSIEPSDFTAEKFYQIYHKICPRNDIEELFQSITQGKVETINIQQLVTFLNDRQRDPRLNEILCPKYSDKRATEILTVYEQDEQLVKEGLMSKDGFIRYLMSDENAPSSWIAWTCTWRWTSPWPTTTSTLLTTRTSLAGSSAVNHPWRCTDRCCWRDAGVWSWIVGMAKGRRGAHHHSRESHVHGHPLQGNKKQQYKLAKYCDDILGDLLLKEPIPGFPLNEPGKLLPSPSDLKRKILIKNKRLKPEVEKQELELFLRGQLGNEEDDEEGEMTTNESGTAEEEKKEVSEEQMAMANYQYTGATTHVHPYLSNMINYAEPVKFQGFDVAEEKNIHHNMSSFAETAALGYLKSQAIEFVKYPSFNLL</sequence>
<evidence type="ECO:0000256" key="11">
    <source>
        <dbReference type="ARBA" id="ARBA00023098"/>
    </source>
</evidence>
<dbReference type="Gene3D" id="2.30.29.240">
    <property type="match status" value="1"/>
</dbReference>
<dbReference type="GO" id="GO:0016829">
    <property type="term" value="F:lyase activity"/>
    <property type="evidence" value="ECO:0007669"/>
    <property type="project" value="UniProtKB-KW"/>
</dbReference>
<feature type="region of interest" description="Disordered" evidence="15">
    <location>
        <begin position="458"/>
        <end position="486"/>
    </location>
</feature>
<dbReference type="InterPro" id="IPR037862">
    <property type="entry name" value="PLC-beta_PH"/>
</dbReference>
<comment type="catalytic activity">
    <reaction evidence="1">
        <text>an N-(acyl)-sphingosylphosphoethanolamine = an N-(acyl)-sphingosyl-1,3-cyclic phosphate + ethanolamine</text>
        <dbReference type="Rhea" id="RHEA:60648"/>
        <dbReference type="ChEBI" id="CHEBI:57603"/>
        <dbReference type="ChEBI" id="CHEBI:143891"/>
        <dbReference type="ChEBI" id="CHEBI:143892"/>
    </reaction>
</comment>
<dbReference type="GO" id="GO:0046872">
    <property type="term" value="F:metal ion binding"/>
    <property type="evidence" value="ECO:0007669"/>
    <property type="project" value="UniProtKB-KW"/>
</dbReference>
<dbReference type="PROSITE" id="PS50008">
    <property type="entry name" value="PIPLC_Y_DOMAIN"/>
    <property type="match status" value="1"/>
</dbReference>
<evidence type="ECO:0000256" key="12">
    <source>
        <dbReference type="ARBA" id="ARBA00023157"/>
    </source>
</evidence>
<dbReference type="EMBL" id="BPLR01010908">
    <property type="protein sequence ID" value="GIY42881.1"/>
    <property type="molecule type" value="Genomic_DNA"/>
</dbReference>
<dbReference type="InterPro" id="IPR053945">
    <property type="entry name" value="PLCB1-4-like_EFh"/>
</dbReference>
<evidence type="ECO:0000256" key="5">
    <source>
        <dbReference type="ARBA" id="ARBA00022490"/>
    </source>
</evidence>
<dbReference type="EC" id="3.1.4.11" evidence="4"/>
<evidence type="ECO:0000256" key="1">
    <source>
        <dbReference type="ARBA" id="ARBA00000110"/>
    </source>
</evidence>
<evidence type="ECO:0000256" key="13">
    <source>
        <dbReference type="ARBA" id="ARBA00023224"/>
    </source>
</evidence>
<evidence type="ECO:0000313" key="17">
    <source>
        <dbReference type="EMBL" id="GIY42881.1"/>
    </source>
</evidence>
<evidence type="ECO:0000256" key="8">
    <source>
        <dbReference type="ARBA" id="ARBA00022801"/>
    </source>
</evidence>
<comment type="caution">
    <text evidence="17">The sequence shown here is derived from an EMBL/GenBank/DDBJ whole genome shotgun (WGS) entry which is preliminary data.</text>
</comment>
<evidence type="ECO:0000256" key="2">
    <source>
        <dbReference type="ARBA" id="ARBA00004496"/>
    </source>
</evidence>
<protein>
    <recommendedName>
        <fullName evidence="4">phosphoinositide phospholipase C</fullName>
        <ecNumber evidence="4">3.1.4.11</ecNumber>
    </recommendedName>
</protein>
<keyword evidence="10" id="KW-0442">Lipid degradation</keyword>
<keyword evidence="6" id="KW-0964">Secreted</keyword>
<organism evidence="17 18">
    <name type="scientific">Caerostris extrusa</name>
    <name type="common">Bark spider</name>
    <name type="synonym">Caerostris bankana</name>
    <dbReference type="NCBI Taxonomy" id="172846"/>
    <lineage>
        <taxon>Eukaryota</taxon>
        <taxon>Metazoa</taxon>
        <taxon>Ecdysozoa</taxon>
        <taxon>Arthropoda</taxon>
        <taxon>Chelicerata</taxon>
        <taxon>Arachnida</taxon>
        <taxon>Araneae</taxon>
        <taxon>Araneomorphae</taxon>
        <taxon>Entelegynae</taxon>
        <taxon>Araneoidea</taxon>
        <taxon>Araneidae</taxon>
        <taxon>Caerostris</taxon>
    </lineage>
</organism>
<dbReference type="Pfam" id="PF22631">
    <property type="entry name" value="PLCB1-4-like_EFh"/>
    <property type="match status" value="1"/>
</dbReference>
<reference evidence="17 18" key="1">
    <citation type="submission" date="2021-06" db="EMBL/GenBank/DDBJ databases">
        <title>Caerostris extrusa draft genome.</title>
        <authorList>
            <person name="Kono N."/>
            <person name="Arakawa K."/>
        </authorList>
    </citation>
    <scope>NUCLEOTIDE SEQUENCE [LARGE SCALE GENOMIC DNA]</scope>
</reference>
<keyword evidence="9" id="KW-0460">Magnesium</keyword>
<name>A0AAV4TC00_CAEEX</name>
<dbReference type="GO" id="GO:0016042">
    <property type="term" value="P:lipid catabolic process"/>
    <property type="evidence" value="ECO:0007669"/>
    <property type="project" value="UniProtKB-KW"/>
</dbReference>
<dbReference type="GO" id="GO:0051209">
    <property type="term" value="P:release of sequestered calcium ion into cytosol"/>
    <property type="evidence" value="ECO:0007669"/>
    <property type="project" value="TreeGrafter"/>
</dbReference>
<dbReference type="PANTHER" id="PTHR10336">
    <property type="entry name" value="PHOSPHOINOSITIDE-SPECIFIC PHOSPHOLIPASE C FAMILY PROTEIN"/>
    <property type="match status" value="1"/>
</dbReference>
<dbReference type="InterPro" id="IPR017946">
    <property type="entry name" value="PLC-like_Pdiesterase_TIM-brl"/>
</dbReference>
<dbReference type="SUPFAM" id="SSF47473">
    <property type="entry name" value="EF-hand"/>
    <property type="match status" value="1"/>
</dbReference>
<keyword evidence="5" id="KW-0963">Cytoplasm</keyword>
<accession>A0AAV4TC00</accession>
<dbReference type="Pfam" id="PF17787">
    <property type="entry name" value="PH_14"/>
    <property type="match status" value="1"/>
</dbReference>
<keyword evidence="12" id="KW-1015">Disulfide bond</keyword>
<dbReference type="Pfam" id="PF00388">
    <property type="entry name" value="PI-PLC-X"/>
    <property type="match status" value="1"/>
</dbReference>
<dbReference type="GO" id="GO:0048015">
    <property type="term" value="P:phosphatidylinositol-mediated signaling"/>
    <property type="evidence" value="ECO:0007669"/>
    <property type="project" value="TreeGrafter"/>
</dbReference>
<evidence type="ECO:0000256" key="10">
    <source>
        <dbReference type="ARBA" id="ARBA00022963"/>
    </source>
</evidence>
<dbReference type="SMART" id="SM00149">
    <property type="entry name" value="PLCYc"/>
    <property type="match status" value="1"/>
</dbReference>
<dbReference type="GO" id="GO:0046488">
    <property type="term" value="P:phosphatidylinositol metabolic process"/>
    <property type="evidence" value="ECO:0007669"/>
    <property type="project" value="TreeGrafter"/>
</dbReference>
<dbReference type="FunFam" id="1.10.238.10:FF:000005">
    <property type="entry name" value="Phosphoinositide phospholipase C"/>
    <property type="match status" value="1"/>
</dbReference>
<evidence type="ECO:0000256" key="3">
    <source>
        <dbReference type="ARBA" id="ARBA00004613"/>
    </source>
</evidence>
<keyword evidence="14" id="KW-0456">Lyase</keyword>